<dbReference type="RefSeq" id="WP_012862119.1">
    <property type="nucleotide sequence ID" value="NC_013517.1"/>
</dbReference>
<evidence type="ECO:0000313" key="5">
    <source>
        <dbReference type="EMBL" id="ACZ09525.1"/>
    </source>
</evidence>
<dbReference type="NCBIfam" id="NF007427">
    <property type="entry name" value="PRK09971.1"/>
    <property type="match status" value="1"/>
</dbReference>
<dbReference type="STRING" id="526218.Sterm_2680"/>
<dbReference type="InterPro" id="IPR005107">
    <property type="entry name" value="CO_DH_flav_C"/>
</dbReference>
<reference evidence="5 6" key="2">
    <citation type="journal article" date="2010" name="Stand. Genomic Sci.">
        <title>Complete genome sequence of Sebaldella termitidis type strain (NCTC 11300).</title>
        <authorList>
            <person name="Harmon-Smith M."/>
            <person name="Celia L."/>
            <person name="Chertkov O."/>
            <person name="Lapidus A."/>
            <person name="Copeland A."/>
            <person name="Glavina Del Rio T."/>
            <person name="Nolan M."/>
            <person name="Lucas S."/>
            <person name="Tice H."/>
            <person name="Cheng J.F."/>
            <person name="Han C."/>
            <person name="Detter J.C."/>
            <person name="Bruce D."/>
            <person name="Goodwin L."/>
            <person name="Pitluck S."/>
            <person name="Pati A."/>
            <person name="Liolios K."/>
            <person name="Ivanova N."/>
            <person name="Mavromatis K."/>
            <person name="Mikhailova N."/>
            <person name="Chen A."/>
            <person name="Palaniappan K."/>
            <person name="Land M."/>
            <person name="Hauser L."/>
            <person name="Chang Y.J."/>
            <person name="Jeffries C.D."/>
            <person name="Brettin T."/>
            <person name="Goker M."/>
            <person name="Beck B."/>
            <person name="Bristow J."/>
            <person name="Eisen J.A."/>
            <person name="Markowitz V."/>
            <person name="Hugenholtz P."/>
            <person name="Kyrpides N.C."/>
            <person name="Klenk H.P."/>
            <person name="Chen F."/>
        </authorList>
    </citation>
    <scope>NUCLEOTIDE SEQUENCE [LARGE SCALE GENOMIC DNA]</scope>
    <source>
        <strain evidence="6">ATCC 33386 / NCTC 11300</strain>
    </source>
</reference>
<dbReference type="InterPro" id="IPR016166">
    <property type="entry name" value="FAD-bd_PCMH"/>
</dbReference>
<dbReference type="InterPro" id="IPR002346">
    <property type="entry name" value="Mopterin_DH_FAD-bd"/>
</dbReference>
<dbReference type="PANTHER" id="PTHR42659">
    <property type="entry name" value="XANTHINE DEHYDROGENASE SUBUNIT C-RELATED"/>
    <property type="match status" value="1"/>
</dbReference>
<dbReference type="InterPro" id="IPR036683">
    <property type="entry name" value="CO_DH_flav_C_dom_sf"/>
</dbReference>
<organism evidence="5 6">
    <name type="scientific">Sebaldella termitidis (strain ATCC 33386 / NCTC 11300)</name>
    <dbReference type="NCBI Taxonomy" id="526218"/>
    <lineage>
        <taxon>Bacteria</taxon>
        <taxon>Fusobacteriati</taxon>
        <taxon>Fusobacteriota</taxon>
        <taxon>Fusobacteriia</taxon>
        <taxon>Fusobacteriales</taxon>
        <taxon>Leptotrichiaceae</taxon>
        <taxon>Sebaldella</taxon>
    </lineage>
</organism>
<evidence type="ECO:0000259" key="4">
    <source>
        <dbReference type="PROSITE" id="PS51387"/>
    </source>
</evidence>
<dbReference type="KEGG" id="str:Sterm_2680"/>
<dbReference type="InterPro" id="IPR016169">
    <property type="entry name" value="FAD-bd_PCMH_sub2"/>
</dbReference>
<gene>
    <name evidence="5" type="ordered locus">Sterm_2680</name>
</gene>
<dbReference type="PANTHER" id="PTHR42659:SF9">
    <property type="entry name" value="XANTHINE DEHYDROGENASE FAD-BINDING SUBUNIT XDHB-RELATED"/>
    <property type="match status" value="1"/>
</dbReference>
<dbReference type="GO" id="GO:0002197">
    <property type="term" value="C:xanthine dehydrogenase complex"/>
    <property type="evidence" value="ECO:0007669"/>
    <property type="project" value="InterPro"/>
</dbReference>
<evidence type="ECO:0000313" key="6">
    <source>
        <dbReference type="Proteomes" id="UP000000845"/>
    </source>
</evidence>
<dbReference type="GO" id="GO:0071949">
    <property type="term" value="F:FAD binding"/>
    <property type="evidence" value="ECO:0007669"/>
    <property type="project" value="InterPro"/>
</dbReference>
<dbReference type="GO" id="GO:0004854">
    <property type="term" value="F:xanthine dehydrogenase activity"/>
    <property type="evidence" value="ECO:0007669"/>
    <property type="project" value="InterPro"/>
</dbReference>
<evidence type="ECO:0000256" key="2">
    <source>
        <dbReference type="ARBA" id="ARBA00022827"/>
    </source>
</evidence>
<sequence length="290" mass="31229">MYDIKTYTEVKTVQEAVELLADNENAQIIAGGTDVLIKSRERKNGYVGRDLIGITRIPELKEIKINSSGDIIIGAAATFTEVEGNEFIIKNVKSLSDAVGSVGGPQIRNVGTVGGNICNGATSADSASTLFAYNAVLMITGKNGNKEVSIKDFYLGPGKVLLERGDILTAVKITKENYEGYKGHYIKFSPRQAMDIATLGCSVLLKENNGTIEDMRIAYGVAGPTPLRAASAEEFAKGKPINDEILNEIGKICLESARARDSWRASKAFREQLVEELPKRAVKAIIGGGR</sequence>
<proteinExistence type="predicted"/>
<dbReference type="NCBIfam" id="NF043083">
    <property type="entry name" value="XdhB_XDHase"/>
    <property type="match status" value="1"/>
</dbReference>
<dbReference type="AlphaFoldDB" id="D1AMF1"/>
<keyword evidence="6" id="KW-1185">Reference proteome</keyword>
<name>D1AMF1_SEBTE</name>
<dbReference type="Proteomes" id="UP000000845">
    <property type="component" value="Chromosome"/>
</dbReference>
<keyword evidence="3" id="KW-0560">Oxidoreductase</keyword>
<dbReference type="Pfam" id="PF03450">
    <property type="entry name" value="CO_deh_flav_C"/>
    <property type="match status" value="1"/>
</dbReference>
<protein>
    <submittedName>
        <fullName evidence="5">Molybdopterin dehydrogenase FAD-binding protein</fullName>
    </submittedName>
</protein>
<dbReference type="Gene3D" id="3.30.43.10">
    <property type="entry name" value="Uridine Diphospho-n-acetylenolpyruvylglucosamine Reductase, domain 2"/>
    <property type="match status" value="1"/>
</dbReference>
<dbReference type="EMBL" id="CP001739">
    <property type="protein sequence ID" value="ACZ09525.1"/>
    <property type="molecule type" value="Genomic_DNA"/>
</dbReference>
<reference evidence="6" key="1">
    <citation type="submission" date="2009-09" db="EMBL/GenBank/DDBJ databases">
        <title>The complete chromosome of Sebaldella termitidis ATCC 33386.</title>
        <authorList>
            <consortium name="US DOE Joint Genome Institute (JGI-PGF)"/>
            <person name="Lucas S."/>
            <person name="Copeland A."/>
            <person name="Lapidus A."/>
            <person name="Glavina del Rio T."/>
            <person name="Dalin E."/>
            <person name="Tice H."/>
            <person name="Bruce D."/>
            <person name="Goodwin L."/>
            <person name="Pitluck S."/>
            <person name="Kyrpides N."/>
            <person name="Mavromatis K."/>
            <person name="Ivanova N."/>
            <person name="Mikhailova N."/>
            <person name="Sims D."/>
            <person name="Meincke L."/>
            <person name="Brettin T."/>
            <person name="Detter J.C."/>
            <person name="Han C."/>
            <person name="Larimer F."/>
            <person name="Land M."/>
            <person name="Hauser L."/>
            <person name="Markowitz V."/>
            <person name="Cheng J.F."/>
            <person name="Hugenholtz P."/>
            <person name="Woyke T."/>
            <person name="Wu D."/>
            <person name="Eisen J.A."/>
        </authorList>
    </citation>
    <scope>NUCLEOTIDE SEQUENCE [LARGE SCALE GENOMIC DNA]</scope>
    <source>
        <strain evidence="6">ATCC 33386 / NCTC 11300</strain>
    </source>
</reference>
<evidence type="ECO:0000256" key="3">
    <source>
        <dbReference type="ARBA" id="ARBA00023002"/>
    </source>
</evidence>
<dbReference type="InterPro" id="IPR016167">
    <property type="entry name" value="FAD-bd_PCMH_sub1"/>
</dbReference>
<dbReference type="SUPFAM" id="SSF56176">
    <property type="entry name" value="FAD-binding/transporter-associated domain-like"/>
    <property type="match status" value="1"/>
</dbReference>
<evidence type="ECO:0000256" key="1">
    <source>
        <dbReference type="ARBA" id="ARBA00022630"/>
    </source>
</evidence>
<dbReference type="PROSITE" id="PS51387">
    <property type="entry name" value="FAD_PCMH"/>
    <property type="match status" value="1"/>
</dbReference>
<dbReference type="InterPro" id="IPR050031">
    <property type="entry name" value="XdhB_XDHase"/>
</dbReference>
<dbReference type="Pfam" id="PF00941">
    <property type="entry name" value="FAD_binding_5"/>
    <property type="match status" value="1"/>
</dbReference>
<dbReference type="SUPFAM" id="SSF55447">
    <property type="entry name" value="CO dehydrogenase flavoprotein C-terminal domain-like"/>
    <property type="match status" value="1"/>
</dbReference>
<dbReference type="Gene3D" id="3.30.390.50">
    <property type="entry name" value="CO dehydrogenase flavoprotein, C-terminal domain"/>
    <property type="match status" value="1"/>
</dbReference>
<dbReference type="Gene3D" id="3.30.465.10">
    <property type="match status" value="1"/>
</dbReference>
<dbReference type="FunFam" id="3.30.465.10:FF:000017">
    <property type="entry name" value="Xanthine dehydrogenase, FAD binding subunit"/>
    <property type="match status" value="1"/>
</dbReference>
<dbReference type="HOGENOM" id="CLU_058050_0_0_0"/>
<feature type="domain" description="FAD-binding PCMH-type" evidence="4">
    <location>
        <begin position="1"/>
        <end position="178"/>
    </location>
</feature>
<dbReference type="eggNOG" id="COG1319">
    <property type="taxonomic scope" value="Bacteria"/>
</dbReference>
<dbReference type="InterPro" id="IPR051312">
    <property type="entry name" value="Diverse_Substr_Oxidored"/>
</dbReference>
<accession>D1AMF1</accession>
<dbReference type="InterPro" id="IPR036318">
    <property type="entry name" value="FAD-bd_PCMH-like_sf"/>
</dbReference>
<dbReference type="SMART" id="SM01092">
    <property type="entry name" value="CO_deh_flav_C"/>
    <property type="match status" value="1"/>
</dbReference>
<keyword evidence="2" id="KW-0274">FAD</keyword>
<keyword evidence="1" id="KW-0285">Flavoprotein</keyword>